<dbReference type="EMBL" id="BSNG01000001">
    <property type="protein sequence ID" value="GLQ09278.1"/>
    <property type="molecule type" value="Genomic_DNA"/>
</dbReference>
<organism evidence="1 2">
    <name type="scientific">Devosia yakushimensis</name>
    <dbReference type="NCBI Taxonomy" id="470028"/>
    <lineage>
        <taxon>Bacteria</taxon>
        <taxon>Pseudomonadati</taxon>
        <taxon>Pseudomonadota</taxon>
        <taxon>Alphaproteobacteria</taxon>
        <taxon>Hyphomicrobiales</taxon>
        <taxon>Devosiaceae</taxon>
        <taxon>Devosia</taxon>
    </lineage>
</organism>
<keyword evidence="2" id="KW-1185">Reference proteome</keyword>
<dbReference type="RefSeq" id="WP_284388895.1">
    <property type="nucleotide sequence ID" value="NZ_BSNG01000001.1"/>
</dbReference>
<gene>
    <name evidence="1" type="ORF">GCM10007913_12100</name>
</gene>
<evidence type="ECO:0000313" key="1">
    <source>
        <dbReference type="EMBL" id="GLQ09278.1"/>
    </source>
</evidence>
<protein>
    <submittedName>
        <fullName evidence="1">Uncharacterized protein</fullName>
    </submittedName>
</protein>
<dbReference type="Proteomes" id="UP001161406">
    <property type="component" value="Unassembled WGS sequence"/>
</dbReference>
<proteinExistence type="predicted"/>
<reference evidence="1" key="1">
    <citation type="journal article" date="2014" name="Int. J. Syst. Evol. Microbiol.">
        <title>Complete genome of a new Firmicutes species belonging to the dominant human colonic microbiota ('Ruminococcus bicirculans') reveals two chromosomes and a selective capacity to utilize plant glucans.</title>
        <authorList>
            <consortium name="NISC Comparative Sequencing Program"/>
            <person name="Wegmann U."/>
            <person name="Louis P."/>
            <person name="Goesmann A."/>
            <person name="Henrissat B."/>
            <person name="Duncan S.H."/>
            <person name="Flint H.J."/>
        </authorList>
    </citation>
    <scope>NUCLEOTIDE SEQUENCE</scope>
    <source>
        <strain evidence="1">NBRC 103855</strain>
    </source>
</reference>
<name>A0ABQ5UBD5_9HYPH</name>
<accession>A0ABQ5UBD5</accession>
<reference evidence="1" key="2">
    <citation type="submission" date="2023-01" db="EMBL/GenBank/DDBJ databases">
        <title>Draft genome sequence of Devosia yakushimensis strain NBRC 103855.</title>
        <authorList>
            <person name="Sun Q."/>
            <person name="Mori K."/>
        </authorList>
    </citation>
    <scope>NUCLEOTIDE SEQUENCE</scope>
    <source>
        <strain evidence="1">NBRC 103855</strain>
    </source>
</reference>
<comment type="caution">
    <text evidence="1">The sequence shown here is derived from an EMBL/GenBank/DDBJ whole genome shotgun (WGS) entry which is preliminary data.</text>
</comment>
<evidence type="ECO:0000313" key="2">
    <source>
        <dbReference type="Proteomes" id="UP001161406"/>
    </source>
</evidence>
<sequence length="172" mass="19162">MPEHFDPLIVSAPQRRIDERPSEAIKRPDPPLHWVHRVETIGVEITVDHRWRQAPPHVHIHQAARALAERLVDHCSVQFIRQPEDPLMRAAHQWCISVVMPDDGRNYFADQLASAREDGFRAGISAAAARLKQAAANYANSSAPQGRLLAFNVEALAGDVAGITPPKVERPE</sequence>